<proteinExistence type="predicted"/>
<sequence>MSGWVLDVAALLEFADATSYATAVTRAARRHSLTMLVPIGVLAEVYAARPLERNRLRLVPIRDEQDMWLLSLPSEMPVELLERYTALADGDKTAAHVALLALQRGWPVVTDRDQLFQRIVPGVQTIPA</sequence>
<protein>
    <recommendedName>
        <fullName evidence="3">PIN domain-containing protein</fullName>
    </recommendedName>
</protein>
<dbReference type="Proteomes" id="UP000622552">
    <property type="component" value="Unassembled WGS sequence"/>
</dbReference>
<reference evidence="1" key="1">
    <citation type="submission" date="2020-11" db="EMBL/GenBank/DDBJ databases">
        <title>Sequencing the genomes of 1000 actinobacteria strains.</title>
        <authorList>
            <person name="Klenk H.-P."/>
        </authorList>
    </citation>
    <scope>NUCLEOTIDE SEQUENCE</scope>
    <source>
        <strain evidence="1">DSM 45356</strain>
    </source>
</reference>
<dbReference type="EMBL" id="JADOUF010000001">
    <property type="protein sequence ID" value="MBG6138445.1"/>
    <property type="molecule type" value="Genomic_DNA"/>
</dbReference>
<dbReference type="AlphaFoldDB" id="A0A8J7GJ24"/>
<comment type="caution">
    <text evidence="1">The sequence shown here is derived from an EMBL/GenBank/DDBJ whole genome shotgun (WGS) entry which is preliminary data.</text>
</comment>
<accession>A0A8J7GJ24</accession>
<gene>
    <name evidence="1" type="ORF">IW245_004639</name>
</gene>
<evidence type="ECO:0000313" key="1">
    <source>
        <dbReference type="EMBL" id="MBG6138445.1"/>
    </source>
</evidence>
<dbReference type="RefSeq" id="WP_197005202.1">
    <property type="nucleotide sequence ID" value="NZ_BONS01000037.1"/>
</dbReference>
<evidence type="ECO:0008006" key="3">
    <source>
        <dbReference type="Google" id="ProtNLM"/>
    </source>
</evidence>
<organism evidence="1 2">
    <name type="scientific">Longispora fulva</name>
    <dbReference type="NCBI Taxonomy" id="619741"/>
    <lineage>
        <taxon>Bacteria</taxon>
        <taxon>Bacillati</taxon>
        <taxon>Actinomycetota</taxon>
        <taxon>Actinomycetes</taxon>
        <taxon>Micromonosporales</taxon>
        <taxon>Micromonosporaceae</taxon>
        <taxon>Longispora</taxon>
    </lineage>
</organism>
<evidence type="ECO:0000313" key="2">
    <source>
        <dbReference type="Proteomes" id="UP000622552"/>
    </source>
</evidence>
<name>A0A8J7GJ24_9ACTN</name>
<keyword evidence="2" id="KW-1185">Reference proteome</keyword>